<dbReference type="AlphaFoldDB" id="A0A9P9FS86"/>
<evidence type="ECO:0000313" key="4">
    <source>
        <dbReference type="Proteomes" id="UP000738349"/>
    </source>
</evidence>
<reference evidence="3" key="1">
    <citation type="journal article" date="2021" name="Nat. Commun.">
        <title>Genetic determinants of endophytism in the Arabidopsis root mycobiome.</title>
        <authorList>
            <person name="Mesny F."/>
            <person name="Miyauchi S."/>
            <person name="Thiergart T."/>
            <person name="Pickel B."/>
            <person name="Atanasova L."/>
            <person name="Karlsson M."/>
            <person name="Huettel B."/>
            <person name="Barry K.W."/>
            <person name="Haridas S."/>
            <person name="Chen C."/>
            <person name="Bauer D."/>
            <person name="Andreopoulos W."/>
            <person name="Pangilinan J."/>
            <person name="LaButti K."/>
            <person name="Riley R."/>
            <person name="Lipzen A."/>
            <person name="Clum A."/>
            <person name="Drula E."/>
            <person name="Henrissat B."/>
            <person name="Kohler A."/>
            <person name="Grigoriev I.V."/>
            <person name="Martin F.M."/>
            <person name="Hacquard S."/>
        </authorList>
    </citation>
    <scope>NUCLEOTIDE SEQUENCE</scope>
    <source>
        <strain evidence="3">MPI-CAGE-AT-0147</strain>
    </source>
</reference>
<feature type="signal peptide" evidence="2">
    <location>
        <begin position="1"/>
        <end position="19"/>
    </location>
</feature>
<proteinExistence type="predicted"/>
<evidence type="ECO:0000313" key="3">
    <source>
        <dbReference type="EMBL" id="KAH7171443.1"/>
    </source>
</evidence>
<gene>
    <name evidence="3" type="ORF">EDB81DRAFT_778481</name>
</gene>
<keyword evidence="4" id="KW-1185">Reference proteome</keyword>
<organism evidence="3 4">
    <name type="scientific">Dactylonectria macrodidyma</name>
    <dbReference type="NCBI Taxonomy" id="307937"/>
    <lineage>
        <taxon>Eukaryota</taxon>
        <taxon>Fungi</taxon>
        <taxon>Dikarya</taxon>
        <taxon>Ascomycota</taxon>
        <taxon>Pezizomycotina</taxon>
        <taxon>Sordariomycetes</taxon>
        <taxon>Hypocreomycetidae</taxon>
        <taxon>Hypocreales</taxon>
        <taxon>Nectriaceae</taxon>
        <taxon>Dactylonectria</taxon>
    </lineage>
</organism>
<comment type="caution">
    <text evidence="3">The sequence shown here is derived from an EMBL/GenBank/DDBJ whole genome shotgun (WGS) entry which is preliminary data.</text>
</comment>
<accession>A0A9P9FS86</accession>
<dbReference type="OrthoDB" id="5104461at2759"/>
<keyword evidence="2" id="KW-0732">Signal</keyword>
<sequence>MVLLQSFLISLLALPLVSANPLFERKLDCSKPKPQVKSFTKTAKSVAGTQISSFCSSYLKYKTKTKTVVETYTYTDVVDEFTTDGTVTYLTYATTYESATETVSRTIAVYDGVKKRDAAATPTITLNPTAAPAQITDAPAYDDAEWEEGEDEGEDEDEGDEQEELDLLGIHGRAIPKKKKLKADSRGCVLGFKPKIVREACRCLVKKPKPTTETSYFAILKTTTVTYTIPSAVAWTTTTETLHSYSYISSISTVTYRKPTNCGTQAQPTFFVQMRDVNRTSTDQWDNTYIGVSDGNDWTYIVGEVSKSHAVLVTVEPGTNYLREVQNGRYLNTDSFNDFQLVHFNTKSYIEERGYHHIACSIAKVGNERELKCNAPTAVWGFHIWQTCRYTGNILRRHLF</sequence>
<evidence type="ECO:0000256" key="1">
    <source>
        <dbReference type="SAM" id="MobiDB-lite"/>
    </source>
</evidence>
<dbReference type="Proteomes" id="UP000738349">
    <property type="component" value="Unassembled WGS sequence"/>
</dbReference>
<feature type="region of interest" description="Disordered" evidence="1">
    <location>
        <begin position="142"/>
        <end position="162"/>
    </location>
</feature>
<name>A0A9P9FS86_9HYPO</name>
<dbReference type="EMBL" id="JAGMUV010000002">
    <property type="protein sequence ID" value="KAH7171443.1"/>
    <property type="molecule type" value="Genomic_DNA"/>
</dbReference>
<evidence type="ECO:0000256" key="2">
    <source>
        <dbReference type="SAM" id="SignalP"/>
    </source>
</evidence>
<feature type="chain" id="PRO_5040472276" evidence="2">
    <location>
        <begin position="20"/>
        <end position="400"/>
    </location>
</feature>
<protein>
    <submittedName>
        <fullName evidence="3">Uncharacterized protein</fullName>
    </submittedName>
</protein>